<dbReference type="Proteomes" id="UP000261245">
    <property type="component" value="Unassembled WGS sequence"/>
</dbReference>
<evidence type="ECO:0000313" key="5">
    <source>
        <dbReference type="EMBL" id="MQN32904.1"/>
    </source>
</evidence>
<evidence type="ECO:0000313" key="13">
    <source>
        <dbReference type="Proteomes" id="UP000261245"/>
    </source>
</evidence>
<evidence type="ECO:0000313" key="8">
    <source>
        <dbReference type="EMBL" id="RGN11695.1"/>
    </source>
</evidence>
<dbReference type="EMBL" id="JANDWU010000023">
    <property type="protein sequence ID" value="MCP9550128.1"/>
    <property type="molecule type" value="Genomic_DNA"/>
</dbReference>
<dbReference type="EMBL" id="QSCI01000045">
    <property type="protein sequence ID" value="RGX93404.1"/>
    <property type="molecule type" value="Genomic_DNA"/>
</dbReference>
<dbReference type="RefSeq" id="WP_117727342.1">
    <property type="nucleotide sequence ID" value="NZ_CATKVV010000004.1"/>
</dbReference>
<evidence type="ECO:0000259" key="2">
    <source>
        <dbReference type="PROSITE" id="PS50943"/>
    </source>
</evidence>
<accession>A0A3E5AGJ2</accession>
<evidence type="ECO:0000256" key="1">
    <source>
        <dbReference type="ARBA" id="ARBA00023125"/>
    </source>
</evidence>
<reference evidence="13 14" key="1">
    <citation type="submission" date="2018-08" db="EMBL/GenBank/DDBJ databases">
        <title>A genome reference for cultivated species of the human gut microbiota.</title>
        <authorList>
            <person name="Zou Y."/>
            <person name="Xue W."/>
            <person name="Luo G."/>
        </authorList>
    </citation>
    <scope>NUCLEOTIDE SEQUENCE [LARGE SCALE GENOMIC DNA]</scope>
    <source>
        <strain evidence="11 17">AF11-14</strain>
        <strain evidence="10 14">AF12-50</strain>
        <strain evidence="9 15">AF15-25</strain>
        <strain evidence="12 16">OF03-3</strain>
        <strain evidence="8 13">OM06-11</strain>
    </source>
</reference>
<evidence type="ECO:0000313" key="16">
    <source>
        <dbReference type="Proteomes" id="UP000285604"/>
    </source>
</evidence>
<evidence type="ECO:0000313" key="6">
    <source>
        <dbReference type="EMBL" id="MQN89774.1"/>
    </source>
</evidence>
<feature type="domain" description="HTH cro/C1-type" evidence="2">
    <location>
        <begin position="41"/>
        <end position="93"/>
    </location>
</feature>
<evidence type="ECO:0000313" key="11">
    <source>
        <dbReference type="EMBL" id="RGW68584.1"/>
    </source>
</evidence>
<reference evidence="18 19" key="2">
    <citation type="submission" date="2019-09" db="EMBL/GenBank/DDBJ databases">
        <title>Distinct polysaccharide growth profiles of human intestinal Prevotella copri isolates.</title>
        <authorList>
            <person name="Fehlner-Peach H."/>
            <person name="Magnabosco C."/>
            <person name="Raghavan V."/>
            <person name="Scher J.U."/>
            <person name="Tett A."/>
            <person name="Cox L.M."/>
            <person name="Gottsegen C."/>
            <person name="Watters A."/>
            <person name="Wiltshire- Gordon J.D."/>
            <person name="Segata N."/>
            <person name="Bonneau R."/>
            <person name="Littman D.R."/>
        </authorList>
    </citation>
    <scope>NUCLEOTIDE SEQUENCE [LARGE SCALE GENOMIC DNA]</scope>
    <source>
        <strain evidence="7 18">BVe41219</strain>
        <strain evidence="20">iAP146</strain>
        <strain evidence="5">IAP146</strain>
        <strain evidence="6">IP54</strain>
        <strain evidence="19">iP54</strain>
    </source>
</reference>
<comment type="caution">
    <text evidence="7">The sequence shown here is derived from an EMBL/GenBank/DDBJ whole genome shotgun (WGS) entry which is preliminary data.</text>
</comment>
<dbReference type="PANTHER" id="PTHR46558">
    <property type="entry name" value="TRACRIPTIONAL REGULATORY PROTEIN-RELATED-RELATED"/>
    <property type="match status" value="1"/>
</dbReference>
<protein>
    <submittedName>
        <fullName evidence="3">Helix-turn-helix domain-containing protein</fullName>
    </submittedName>
    <submittedName>
        <fullName evidence="7">Helix-turn-helix transcriptional regulator</fullName>
    </submittedName>
    <submittedName>
        <fullName evidence="8">XRE family transcriptional regulator</fullName>
    </submittedName>
</protein>
<evidence type="ECO:0000313" key="18">
    <source>
        <dbReference type="Proteomes" id="UP000358159"/>
    </source>
</evidence>
<reference evidence="3" key="3">
    <citation type="submission" date="2021-12" db="EMBL/GenBank/DDBJ databases">
        <authorList>
            <person name="Lv X."/>
        </authorList>
    </citation>
    <scope>NUCLEOTIDE SEQUENCE</scope>
    <source>
        <strain evidence="3">HF2106</strain>
    </source>
</reference>
<name>A0A3E5AGJ2_9BACT</name>
<gene>
    <name evidence="11" type="ORF">DWV60_06365</name>
    <name evidence="10" type="ORF">DWV76_09315</name>
    <name evidence="9" type="ORF">DWW35_12540</name>
    <name evidence="12" type="ORF">DXA63_10120</name>
    <name evidence="8" type="ORF">DXB80_03325</name>
    <name evidence="7" type="ORF">F7D42_14480</name>
    <name evidence="6" type="ORF">F7D59_07925</name>
    <name evidence="5" type="ORF">F7D90_13340</name>
    <name evidence="3" type="ORF">LYY06_14190</name>
    <name evidence="4" type="ORF">NNC68_11675</name>
</gene>
<dbReference type="Pfam" id="PF01381">
    <property type="entry name" value="HTH_3"/>
    <property type="match status" value="1"/>
</dbReference>
<dbReference type="SUPFAM" id="SSF47413">
    <property type="entry name" value="lambda repressor-like DNA-binding domains"/>
    <property type="match status" value="1"/>
</dbReference>
<dbReference type="Proteomes" id="UP001205506">
    <property type="component" value="Unassembled WGS sequence"/>
</dbReference>
<dbReference type="Proteomes" id="UP000358159">
    <property type="component" value="Unassembled WGS sequence"/>
</dbReference>
<dbReference type="EMBL" id="VZCR01000088">
    <property type="protein sequence ID" value="MQN32904.1"/>
    <property type="molecule type" value="Genomic_DNA"/>
</dbReference>
<evidence type="ECO:0000313" key="9">
    <source>
        <dbReference type="EMBL" id="RGU92987.1"/>
    </source>
</evidence>
<dbReference type="SMART" id="SM00530">
    <property type="entry name" value="HTH_XRE"/>
    <property type="match status" value="1"/>
</dbReference>
<evidence type="ECO:0000313" key="20">
    <source>
        <dbReference type="Proteomes" id="UP000420707"/>
    </source>
</evidence>
<evidence type="ECO:0000313" key="10">
    <source>
        <dbReference type="EMBL" id="RGW42422.1"/>
    </source>
</evidence>
<evidence type="ECO:0000313" key="12">
    <source>
        <dbReference type="EMBL" id="RGX93404.1"/>
    </source>
</evidence>
<dbReference type="Proteomes" id="UP000286077">
    <property type="component" value="Unassembled WGS sequence"/>
</dbReference>
<evidence type="ECO:0000313" key="19">
    <source>
        <dbReference type="Proteomes" id="UP000420635"/>
    </source>
</evidence>
<organism evidence="7 18">
    <name type="scientific">Segatella copri</name>
    <dbReference type="NCBI Taxonomy" id="165179"/>
    <lineage>
        <taxon>Bacteria</taxon>
        <taxon>Pseudomonadati</taxon>
        <taxon>Bacteroidota</taxon>
        <taxon>Bacteroidia</taxon>
        <taxon>Bacteroidales</taxon>
        <taxon>Prevotellaceae</taxon>
        <taxon>Segatella</taxon>
    </lineage>
</organism>
<evidence type="ECO:0000313" key="3">
    <source>
        <dbReference type="EMBL" id="MCE4123377.1"/>
    </source>
</evidence>
<evidence type="ECO:0000313" key="15">
    <source>
        <dbReference type="Proteomes" id="UP000285236"/>
    </source>
</evidence>
<proteinExistence type="predicted"/>
<keyword evidence="1" id="KW-0238">DNA-binding</keyword>
<dbReference type="Proteomes" id="UP001200307">
    <property type="component" value="Unassembled WGS sequence"/>
</dbReference>
<dbReference type="EMBL" id="VZBQ01000089">
    <property type="protein sequence ID" value="MQN89774.1"/>
    <property type="molecule type" value="Genomic_DNA"/>
</dbReference>
<dbReference type="EMBL" id="QSAG01000016">
    <property type="protein sequence ID" value="RGW42422.1"/>
    <property type="molecule type" value="Genomic_DNA"/>
</dbReference>
<dbReference type="Proteomes" id="UP000285604">
    <property type="component" value="Unassembled WGS sequence"/>
</dbReference>
<dbReference type="PANTHER" id="PTHR46558:SF11">
    <property type="entry name" value="HTH-TYPE TRANSCRIPTIONAL REGULATOR XRE"/>
    <property type="match status" value="1"/>
</dbReference>
<sequence>MEEMKFYSEEEMLDKHVGKIGTPHRDQFEDEINTFLIGEAIKEARKNKKLTQEQLGNLIGVKKGQISKIENGKNLTLNTISRVLHAMGLQAHLNIPTVGQYAI</sequence>
<dbReference type="AlphaFoldDB" id="A0A3E5AGJ2"/>
<reference evidence="4" key="4">
    <citation type="submission" date="2022-07" db="EMBL/GenBank/DDBJ databases">
        <title>Prevotella copri.</title>
        <authorList>
            <person name="Yang C."/>
        </authorList>
    </citation>
    <scope>NUCLEOTIDE SEQUENCE</scope>
    <source>
        <strain evidence="4">HF1805</strain>
    </source>
</reference>
<dbReference type="CDD" id="cd00093">
    <property type="entry name" value="HTH_XRE"/>
    <property type="match status" value="1"/>
</dbReference>
<evidence type="ECO:0000313" key="4">
    <source>
        <dbReference type="EMBL" id="MCP9550128.1"/>
    </source>
</evidence>
<dbReference type="EMBL" id="QRYP01000042">
    <property type="protein sequence ID" value="RGU92987.1"/>
    <property type="molecule type" value="Genomic_DNA"/>
</dbReference>
<dbReference type="GO" id="GO:0003677">
    <property type="term" value="F:DNA binding"/>
    <property type="evidence" value="ECO:0007669"/>
    <property type="project" value="UniProtKB-KW"/>
</dbReference>
<dbReference type="Proteomes" id="UP000420707">
    <property type="component" value="Unassembled WGS sequence"/>
</dbReference>
<dbReference type="Gene3D" id="1.10.260.40">
    <property type="entry name" value="lambda repressor-like DNA-binding domains"/>
    <property type="match status" value="1"/>
</dbReference>
<dbReference type="EMBL" id="QSAQ01000013">
    <property type="protein sequence ID" value="RGW68584.1"/>
    <property type="molecule type" value="Genomic_DNA"/>
</dbReference>
<evidence type="ECO:0000313" key="14">
    <source>
        <dbReference type="Proteomes" id="UP000283785"/>
    </source>
</evidence>
<dbReference type="Proteomes" id="UP000420635">
    <property type="component" value="Unassembled WGS sequence"/>
</dbReference>
<dbReference type="Proteomes" id="UP000283785">
    <property type="component" value="Unassembled WGS sequence"/>
</dbReference>
<dbReference type="EMBL" id="JAJTVO010000033">
    <property type="protein sequence ID" value="MCE4123377.1"/>
    <property type="molecule type" value="Genomic_DNA"/>
</dbReference>
<evidence type="ECO:0000313" key="17">
    <source>
        <dbReference type="Proteomes" id="UP000286077"/>
    </source>
</evidence>
<evidence type="ECO:0000313" key="7">
    <source>
        <dbReference type="EMBL" id="MQO56870.1"/>
    </source>
</evidence>
<dbReference type="PROSITE" id="PS50943">
    <property type="entry name" value="HTH_CROC1"/>
    <property type="match status" value="1"/>
</dbReference>
<dbReference type="Proteomes" id="UP000285236">
    <property type="component" value="Unassembled WGS sequence"/>
</dbReference>
<dbReference type="InterPro" id="IPR010982">
    <property type="entry name" value="Lambda_DNA-bd_dom_sf"/>
</dbReference>
<dbReference type="EMBL" id="VZAZ01000075">
    <property type="protein sequence ID" value="MQO56870.1"/>
    <property type="molecule type" value="Genomic_DNA"/>
</dbReference>
<dbReference type="EMBL" id="QSUC01000005">
    <property type="protein sequence ID" value="RGN11695.1"/>
    <property type="molecule type" value="Genomic_DNA"/>
</dbReference>
<dbReference type="InterPro" id="IPR001387">
    <property type="entry name" value="Cro/C1-type_HTH"/>
</dbReference>